<proteinExistence type="predicted"/>
<name>R6V3M5_9BACT</name>
<evidence type="ECO:0000259" key="1">
    <source>
        <dbReference type="Pfam" id="PF12959"/>
    </source>
</evidence>
<dbReference type="AlphaFoldDB" id="R6V3M5"/>
<feature type="domain" description="DUF3848" evidence="1">
    <location>
        <begin position="6"/>
        <end position="99"/>
    </location>
</feature>
<dbReference type="Proteomes" id="UP000017938">
    <property type="component" value="Unassembled WGS sequence"/>
</dbReference>
<reference evidence="2" key="1">
    <citation type="submission" date="2012-11" db="EMBL/GenBank/DDBJ databases">
        <title>Dependencies among metagenomic species, viruses, plasmids and units of genetic variation.</title>
        <authorList>
            <person name="Nielsen H.B."/>
            <person name="Almeida M."/>
            <person name="Juncker A.S."/>
            <person name="Rasmussen S."/>
            <person name="Li J."/>
            <person name="Sunagawa S."/>
            <person name="Plichta D."/>
            <person name="Gautier L."/>
            <person name="Le Chatelier E."/>
            <person name="Peletier E."/>
            <person name="Bonde I."/>
            <person name="Nielsen T."/>
            <person name="Manichanh C."/>
            <person name="Arumugam M."/>
            <person name="Batto J."/>
            <person name="Santos M.B.Q.D."/>
            <person name="Blom N."/>
            <person name="Borruel N."/>
            <person name="Burgdorf K.S."/>
            <person name="Boumezbeur F."/>
            <person name="Casellas F."/>
            <person name="Dore J."/>
            <person name="Guarner F."/>
            <person name="Hansen T."/>
            <person name="Hildebrand F."/>
            <person name="Kaas R.S."/>
            <person name="Kennedy S."/>
            <person name="Kristiansen K."/>
            <person name="Kultima J.R."/>
            <person name="Leonard P."/>
            <person name="Levenez F."/>
            <person name="Lund O."/>
            <person name="Moumen B."/>
            <person name="Le Paslier D."/>
            <person name="Pons N."/>
            <person name="Pedersen O."/>
            <person name="Prifti E."/>
            <person name="Qin J."/>
            <person name="Raes J."/>
            <person name="Tap J."/>
            <person name="Tims S."/>
            <person name="Ussery D.W."/>
            <person name="Yamada T."/>
            <person name="MetaHit consortium"/>
            <person name="Renault P."/>
            <person name="Sicheritz-Ponten T."/>
            <person name="Bork P."/>
            <person name="Wang J."/>
            <person name="Brunak S."/>
            <person name="Ehrlich S.D."/>
        </authorList>
    </citation>
    <scope>NUCLEOTIDE SEQUENCE [LARGE SCALE GENOMIC DNA]</scope>
</reference>
<dbReference type="InterPro" id="IPR024380">
    <property type="entry name" value="DUF3848"/>
</dbReference>
<dbReference type="STRING" id="1263015.BN580_00406"/>
<gene>
    <name evidence="2" type="ORF">BN580_00406</name>
</gene>
<organism evidence="2 3">
    <name type="scientific">Candidatus Colimorpha enterica</name>
    <dbReference type="NCBI Taxonomy" id="3083063"/>
    <lineage>
        <taxon>Bacteria</taxon>
        <taxon>Pseudomonadati</taxon>
        <taxon>Bacteroidota</taxon>
        <taxon>Bacteroidia</taxon>
        <taxon>Bacteroidales</taxon>
        <taxon>Candidatus Colimorpha</taxon>
    </lineage>
</organism>
<protein>
    <recommendedName>
        <fullName evidence="1">DUF3848 domain-containing protein</fullName>
    </recommendedName>
</protein>
<evidence type="ECO:0000313" key="2">
    <source>
        <dbReference type="EMBL" id="CDC77382.1"/>
    </source>
</evidence>
<comment type="caution">
    <text evidence="2">The sequence shown here is derived from an EMBL/GenBank/DDBJ whole genome shotgun (WGS) entry which is preliminary data.</text>
</comment>
<sequence length="112" mass="13358">MTNEELNTKLYQQMSEELDEYKDELLSMPSAEALEHAYAYTVKQDIVLAMEELNLSDKQCKALLRESNPLEKVFERWENHESHYMDDIRDMIECTANEKCRDDFLKSERDSR</sequence>
<dbReference type="Pfam" id="PF12959">
    <property type="entry name" value="DUF3848"/>
    <property type="match status" value="1"/>
</dbReference>
<evidence type="ECO:0000313" key="3">
    <source>
        <dbReference type="Proteomes" id="UP000017938"/>
    </source>
</evidence>
<accession>R6V3M5</accession>
<dbReference type="EMBL" id="CBFW010000436">
    <property type="protein sequence ID" value="CDC77382.1"/>
    <property type="molecule type" value="Genomic_DNA"/>
</dbReference>